<name>A0AAW5QYD9_9HYPH</name>
<organism evidence="5 6">
    <name type="scientific">Microbaculum marinisediminis</name>
    <dbReference type="NCBI Taxonomy" id="2931392"/>
    <lineage>
        <taxon>Bacteria</taxon>
        <taxon>Pseudomonadati</taxon>
        <taxon>Pseudomonadota</taxon>
        <taxon>Alphaproteobacteria</taxon>
        <taxon>Hyphomicrobiales</taxon>
        <taxon>Tepidamorphaceae</taxon>
        <taxon>Microbaculum</taxon>
    </lineage>
</organism>
<evidence type="ECO:0000256" key="4">
    <source>
        <dbReference type="ARBA" id="ARBA00022833"/>
    </source>
</evidence>
<keyword evidence="2" id="KW-0808">Transferase</keyword>
<evidence type="ECO:0000313" key="5">
    <source>
        <dbReference type="EMBL" id="MCT8971374.1"/>
    </source>
</evidence>
<comment type="caution">
    <text evidence="5">The sequence shown here is derived from an EMBL/GenBank/DDBJ whole genome shotgun (WGS) entry which is preliminary data.</text>
</comment>
<evidence type="ECO:0000256" key="3">
    <source>
        <dbReference type="ARBA" id="ARBA00022723"/>
    </source>
</evidence>
<comment type="cofactor">
    <cofactor evidence="1">
        <name>Zn(2+)</name>
        <dbReference type="ChEBI" id="CHEBI:29105"/>
    </cofactor>
</comment>
<dbReference type="GO" id="GO:0046872">
    <property type="term" value="F:metal ion binding"/>
    <property type="evidence" value="ECO:0007669"/>
    <property type="project" value="UniProtKB-KW"/>
</dbReference>
<keyword evidence="3" id="KW-0479">Metal-binding</keyword>
<evidence type="ECO:0000313" key="6">
    <source>
        <dbReference type="Proteomes" id="UP001320898"/>
    </source>
</evidence>
<keyword evidence="6" id="KW-1185">Reference proteome</keyword>
<dbReference type="RefSeq" id="WP_261614935.1">
    <property type="nucleotide sequence ID" value="NZ_JALIDZ010000002.1"/>
</dbReference>
<accession>A0AAW5QYD9</accession>
<dbReference type="PANTHER" id="PTHR37418:SF2">
    <property type="entry name" value="3-KETO-5-AMINOHEXANOATE CLEAVAGE ENZYME"/>
    <property type="match status" value="1"/>
</dbReference>
<keyword evidence="4" id="KW-0862">Zinc</keyword>
<dbReference type="Pfam" id="PF05853">
    <property type="entry name" value="BKACE"/>
    <property type="match status" value="1"/>
</dbReference>
<reference evidence="5 6" key="1">
    <citation type="submission" date="2022-04" db="EMBL/GenBank/DDBJ databases">
        <authorList>
            <person name="Ye Y.-Q."/>
            <person name="Du Z.-J."/>
        </authorList>
    </citation>
    <scope>NUCLEOTIDE SEQUENCE [LARGE SCALE GENOMIC DNA]</scope>
    <source>
        <strain evidence="5 6">A6E488</strain>
    </source>
</reference>
<dbReference type="InterPro" id="IPR013785">
    <property type="entry name" value="Aldolase_TIM"/>
</dbReference>
<dbReference type="GO" id="GO:0043720">
    <property type="term" value="F:3-keto-5-aminohexanoate cleavage activity"/>
    <property type="evidence" value="ECO:0007669"/>
    <property type="project" value="InterPro"/>
</dbReference>
<dbReference type="AlphaFoldDB" id="A0AAW5QYD9"/>
<sequence>MRQNPIITCAITGSADTVDKSPAVPVSPAQIADSALAAAEAGAAIVHLHVREPETGQPSMRLDLYEETVALIRERNQEVIVNLTTGAGARFVPDEARPQVGAPGTTLEGTAKRMEHVLKIRPDICTLDVGSMNFGEHVFVNTPGHLRTMASEITKAGVTIEAEVFDLGHIRLARRLLDEGVFHTRPIFQLCLGVPWGAEADPATLLQMRDRLPQDVEWSAFGIGAMQFPMVAQSWLAGGHVRVGLEDNLYIARGELADSNAQLVRRAVDILASLGASPASATQARTLLGL</sequence>
<gene>
    <name evidence="5" type="ORF">MUB46_05815</name>
</gene>
<protein>
    <submittedName>
        <fullName evidence="5">3-keto-5-aminohexanoate cleavage protein</fullName>
    </submittedName>
</protein>
<evidence type="ECO:0000256" key="1">
    <source>
        <dbReference type="ARBA" id="ARBA00001947"/>
    </source>
</evidence>
<dbReference type="PANTHER" id="PTHR37418">
    <property type="entry name" value="3-KETO-5-AMINOHEXANOATE CLEAVAGE ENZYME-RELATED"/>
    <property type="match status" value="1"/>
</dbReference>
<dbReference type="InterPro" id="IPR008567">
    <property type="entry name" value="BKACE"/>
</dbReference>
<proteinExistence type="predicted"/>
<dbReference type="EMBL" id="JALIDZ010000002">
    <property type="protein sequence ID" value="MCT8971374.1"/>
    <property type="molecule type" value="Genomic_DNA"/>
</dbReference>
<evidence type="ECO:0000256" key="2">
    <source>
        <dbReference type="ARBA" id="ARBA00022679"/>
    </source>
</evidence>
<dbReference type="Proteomes" id="UP001320898">
    <property type="component" value="Unassembled WGS sequence"/>
</dbReference>
<dbReference type="Gene3D" id="3.20.20.70">
    <property type="entry name" value="Aldolase class I"/>
    <property type="match status" value="1"/>
</dbReference>